<dbReference type="RefSeq" id="WP_013186533.1">
    <property type="nucleotide sequence ID" value="NC_014230.1"/>
</dbReference>
<evidence type="ECO:0000313" key="3">
    <source>
        <dbReference type="Proteomes" id="UP000002297"/>
    </source>
</evidence>
<dbReference type="Proteomes" id="UP000002297">
    <property type="component" value="Chromosome"/>
</dbReference>
<organism evidence="2 3">
    <name type="scientific">Croceibacter atlanticus (strain ATCC BAA-628 / JCM 21780 / CIP 108009 / IAM 15332 / KCTC 12090 / HTCC2559)</name>
    <dbReference type="NCBI Taxonomy" id="216432"/>
    <lineage>
        <taxon>Bacteria</taxon>
        <taxon>Pseudomonadati</taxon>
        <taxon>Bacteroidota</taxon>
        <taxon>Flavobacteriia</taxon>
        <taxon>Flavobacteriales</taxon>
        <taxon>Flavobacteriaceae</taxon>
        <taxon>Croceibacter</taxon>
    </lineage>
</organism>
<name>A3U6J0_CROAH</name>
<dbReference type="OrthoDB" id="9772788at2"/>
<proteinExistence type="predicted"/>
<dbReference type="InterPro" id="IPR029069">
    <property type="entry name" value="HotDog_dom_sf"/>
</dbReference>
<dbReference type="Pfam" id="PF22818">
    <property type="entry name" value="ApeI-like"/>
    <property type="match status" value="1"/>
</dbReference>
<dbReference type="InterPro" id="IPR054545">
    <property type="entry name" value="ApeI-like"/>
</dbReference>
<evidence type="ECO:0000259" key="1">
    <source>
        <dbReference type="Pfam" id="PF22818"/>
    </source>
</evidence>
<dbReference type="KEGG" id="cat:CA2559_03840"/>
<keyword evidence="3" id="KW-1185">Reference proteome</keyword>
<protein>
    <recommendedName>
        <fullName evidence="1">ApeI dehydratase-like domain-containing protein</fullName>
    </recommendedName>
</protein>
<feature type="domain" description="ApeI dehydratase-like" evidence="1">
    <location>
        <begin position="15"/>
        <end position="90"/>
    </location>
</feature>
<evidence type="ECO:0000313" key="2">
    <source>
        <dbReference type="EMBL" id="EAP87857.1"/>
    </source>
</evidence>
<gene>
    <name evidence="2" type="ordered locus">CA2559_03840</name>
</gene>
<dbReference type="Gene3D" id="3.10.129.10">
    <property type="entry name" value="Hotdog Thioesterase"/>
    <property type="match status" value="1"/>
</dbReference>
<sequence>MLIEGLYTTDHFSFEDNTVNASITLNNDHDIFKGHFPGNPILPGVCSIQIIKELTEKALDRSLFLSVSSNVKFLETVNPEANPKLVLSIAISEVEEVIKVKAIISYNDTIALNLRAQFKNLEDTFSK</sequence>
<dbReference type="GeneID" id="89452559"/>
<dbReference type="STRING" id="216432.CA2559_03840"/>
<dbReference type="EMBL" id="CP002046">
    <property type="protein sequence ID" value="EAP87857.1"/>
    <property type="molecule type" value="Genomic_DNA"/>
</dbReference>
<dbReference type="HOGENOM" id="CLU_078912_5_0_10"/>
<reference evidence="2 3" key="1">
    <citation type="journal article" date="2010" name="J. Bacteriol.">
        <title>The complete genome sequence of Croceibacter atlanticus HTCC2559T.</title>
        <authorList>
            <person name="Oh H.M."/>
            <person name="Kang I."/>
            <person name="Ferriera S."/>
            <person name="Giovannoni S.J."/>
            <person name="Cho J.C."/>
        </authorList>
    </citation>
    <scope>NUCLEOTIDE SEQUENCE [LARGE SCALE GENOMIC DNA]</scope>
    <source>
        <strain evidence="3">ATCC BAA-628 / HTCC2559 / KCTC 12090</strain>
    </source>
</reference>
<accession>A3U6J0</accession>
<dbReference type="SUPFAM" id="SSF54637">
    <property type="entry name" value="Thioesterase/thiol ester dehydrase-isomerase"/>
    <property type="match status" value="1"/>
</dbReference>
<dbReference type="AlphaFoldDB" id="A3U6J0"/>
<dbReference type="GO" id="GO:0016829">
    <property type="term" value="F:lyase activity"/>
    <property type="evidence" value="ECO:0007669"/>
    <property type="project" value="UniProtKB-KW"/>
</dbReference>
<dbReference type="eggNOG" id="COG0764">
    <property type="taxonomic scope" value="Bacteria"/>
</dbReference>